<keyword evidence="3" id="KW-1185">Reference proteome</keyword>
<proteinExistence type="predicted"/>
<dbReference type="AlphaFoldDB" id="A0AA96V104"/>
<dbReference type="KEGG" id="mehf:MmiHf6_12280"/>
<accession>A0AA96V104</accession>
<evidence type="ECO:0000259" key="1">
    <source>
        <dbReference type="Pfam" id="PF03496"/>
    </source>
</evidence>
<evidence type="ECO:0000313" key="3">
    <source>
        <dbReference type="Proteomes" id="UP001302978"/>
    </source>
</evidence>
<gene>
    <name evidence="2" type="ORF">MmiHf6_12280</name>
</gene>
<protein>
    <recommendedName>
        <fullName evidence="1">ADP ribosyltransferase domain-containing protein</fullName>
    </recommendedName>
</protein>
<name>A0AA96V104_9EURY</name>
<dbReference type="Gene3D" id="3.90.176.10">
    <property type="entry name" value="Toxin ADP-ribosyltransferase, Chain A, domain 1"/>
    <property type="match status" value="1"/>
</dbReference>
<dbReference type="EMBL" id="CP131059">
    <property type="protein sequence ID" value="WNY23905.1"/>
    <property type="molecule type" value="Genomic_DNA"/>
</dbReference>
<dbReference type="Proteomes" id="UP001302978">
    <property type="component" value="Chromosome"/>
</dbReference>
<feature type="domain" description="ADP ribosyltransferase" evidence="1">
    <location>
        <begin position="61"/>
        <end position="168"/>
    </location>
</feature>
<organism evidence="2 3">
    <name type="scientific">Methanimicrococcus hongohii</name>
    <dbReference type="NCBI Taxonomy" id="3028295"/>
    <lineage>
        <taxon>Archaea</taxon>
        <taxon>Methanobacteriati</taxon>
        <taxon>Methanobacteriota</taxon>
        <taxon>Stenosarchaea group</taxon>
        <taxon>Methanomicrobia</taxon>
        <taxon>Methanosarcinales</taxon>
        <taxon>Methanosarcinaceae</taxon>
        <taxon>Methanimicrococcus</taxon>
    </lineage>
</organism>
<dbReference type="GO" id="GO:0005576">
    <property type="term" value="C:extracellular region"/>
    <property type="evidence" value="ECO:0007669"/>
    <property type="project" value="InterPro"/>
</dbReference>
<reference evidence="2 3" key="1">
    <citation type="submission" date="2023-07" db="EMBL/GenBank/DDBJ databases">
        <title>Closed genoem sequence of Methanomicrococcus sp. Hf6.</title>
        <authorList>
            <person name="Poehlein A."/>
            <person name="Protasov E."/>
            <person name="Platt K."/>
            <person name="Reeh H."/>
            <person name="Daniel R."/>
            <person name="Brune A."/>
        </authorList>
    </citation>
    <scope>NUCLEOTIDE SEQUENCE [LARGE SCALE GENOMIC DNA]</scope>
    <source>
        <strain evidence="2 3">Hf6</strain>
    </source>
</reference>
<dbReference type="InterPro" id="IPR003540">
    <property type="entry name" value="ADP-ribosyltransferase"/>
</dbReference>
<dbReference type="RefSeq" id="WP_316557075.1">
    <property type="nucleotide sequence ID" value="NZ_CP131059.1"/>
</dbReference>
<dbReference type="PROSITE" id="PS51996">
    <property type="entry name" value="TR_MART"/>
    <property type="match status" value="1"/>
</dbReference>
<dbReference type="Pfam" id="PF03496">
    <property type="entry name" value="ADPrib_exo_Tox"/>
    <property type="match status" value="1"/>
</dbReference>
<dbReference type="GeneID" id="85195809"/>
<sequence length="187" mass="22027">MLPVEKYFIGCYQDVHFWNDQKSNWSFKVPDSWKDKPWCYAINSKCRFPIFHKNLTYEEKELIDTAIKNLDNAISKSKVRGNPFVYRGVNNIDWLKNPNVGGTFEEKGFGSFSLDINQTYQYTDSENPIIFQLKLNDEMKALYIDGSEREILRPRNTVYKITNIIQREIQISPTLNKTITILKIKEI</sequence>
<dbReference type="SUPFAM" id="SSF56399">
    <property type="entry name" value="ADP-ribosylation"/>
    <property type="match status" value="1"/>
</dbReference>
<evidence type="ECO:0000313" key="2">
    <source>
        <dbReference type="EMBL" id="WNY23905.1"/>
    </source>
</evidence>